<evidence type="ECO:0008006" key="4">
    <source>
        <dbReference type="Google" id="ProtNLM"/>
    </source>
</evidence>
<keyword evidence="3" id="KW-1185">Reference proteome</keyword>
<accession>B4R9A0</accession>
<reference evidence="2 3" key="1">
    <citation type="journal article" date="2008" name="BMC Genomics">
        <title>Complete genome of Phenylobacterium zucineum - a novel facultative intracellular bacterium isolated from human erythroleukemia cell line K562.</title>
        <authorList>
            <person name="Luo Y."/>
            <person name="Xu X."/>
            <person name="Ding Z."/>
            <person name="Liu Z."/>
            <person name="Zhang B."/>
            <person name="Yan Z."/>
            <person name="Sun J."/>
            <person name="Hu S."/>
            <person name="Hu X."/>
        </authorList>
    </citation>
    <scope>NUCLEOTIDE SEQUENCE [LARGE SCALE GENOMIC DNA]</scope>
    <source>
        <strain evidence="2 3">HLK1</strain>
    </source>
</reference>
<sequence length="183" mass="19933">MRPVCYALAAAVLGLGLTAPAGAAEPHDAFFAALKAMCGKSYTGRMASDDPADTAFRAPVTLRVRDCTADTVRMPVQVGEDRSRTWVVTRAPEGLTLKHDHRHADGSEDTVSRYGGTTTAAGTARRQDFPADAFSRELFQREGIPASMANVWSMEIEPGRTFAYELNRPGRHFRLEFDLTAGK</sequence>
<dbReference type="AlphaFoldDB" id="B4R9A0"/>
<evidence type="ECO:0000256" key="1">
    <source>
        <dbReference type="SAM" id="SignalP"/>
    </source>
</evidence>
<gene>
    <name evidence="2" type="ordered locus">PHZ_c1356</name>
</gene>
<dbReference type="EMBL" id="CP000747">
    <property type="protein sequence ID" value="ACG77770.1"/>
    <property type="molecule type" value="Genomic_DNA"/>
</dbReference>
<dbReference type="OrthoDB" id="1524207at2"/>
<organism evidence="2 3">
    <name type="scientific">Phenylobacterium zucineum (strain HLK1)</name>
    <dbReference type="NCBI Taxonomy" id="450851"/>
    <lineage>
        <taxon>Bacteria</taxon>
        <taxon>Pseudomonadati</taxon>
        <taxon>Pseudomonadota</taxon>
        <taxon>Alphaproteobacteria</taxon>
        <taxon>Caulobacterales</taxon>
        <taxon>Caulobacteraceae</taxon>
        <taxon>Phenylobacterium</taxon>
    </lineage>
</organism>
<dbReference type="Proteomes" id="UP000001868">
    <property type="component" value="Chromosome"/>
</dbReference>
<dbReference type="RefSeq" id="WP_012521914.1">
    <property type="nucleotide sequence ID" value="NC_011144.1"/>
</dbReference>
<dbReference type="STRING" id="450851.PHZ_c1356"/>
<dbReference type="HOGENOM" id="CLU_117646_0_0_5"/>
<evidence type="ECO:0000313" key="3">
    <source>
        <dbReference type="Proteomes" id="UP000001868"/>
    </source>
</evidence>
<keyword evidence="1" id="KW-0732">Signal</keyword>
<dbReference type="eggNOG" id="ENOG502Z8PF">
    <property type="taxonomic scope" value="Bacteria"/>
</dbReference>
<feature type="signal peptide" evidence="1">
    <location>
        <begin position="1"/>
        <end position="23"/>
    </location>
</feature>
<proteinExistence type="predicted"/>
<dbReference type="KEGG" id="pzu:PHZ_c1356"/>
<evidence type="ECO:0000313" key="2">
    <source>
        <dbReference type="EMBL" id="ACG77770.1"/>
    </source>
</evidence>
<name>B4R9A0_PHEZH</name>
<feature type="chain" id="PRO_5002822368" description="Secreted protein" evidence="1">
    <location>
        <begin position="24"/>
        <end position="183"/>
    </location>
</feature>
<protein>
    <recommendedName>
        <fullName evidence="4">Secreted protein</fullName>
    </recommendedName>
</protein>